<protein>
    <recommendedName>
        <fullName evidence="3">BioF2-like acetyltransferase domain-containing protein</fullName>
    </recommendedName>
</protein>
<gene>
    <name evidence="1" type="ORF">MTX78_24620</name>
</gene>
<sequence length="340" mass="38695">MENALTSAVVRQELIPLSEAAKWQAALQNIPHAFGHTWENCYAMHLTTGYPTYLYLLQSGDTKVVCPLAERVYRGFKDIVTPYGFSGFVSNTDFPDFQNYWLRFAAQAGYVCGYIGLNSVLLSEININLTEVVISNRLYVLDLRLPIQELYQNLNKGRKRQLKKFEERKQMYTLEKKGLKEFFLAQYHDFFSARGAASTYNFSIPTLSYLIDLNEIILIGHSENGEIKAVSIFAYTAHMGEYLFNVSLPGYENQAASLLWYGALLLKEKHVPYFNLGGGVKPGDSIASFKQRFGPLDVPLTCLKQVYQEAPYTALCEQAQVDPADKQSFFPPYWRVNSQQ</sequence>
<evidence type="ECO:0000313" key="2">
    <source>
        <dbReference type="Proteomes" id="UP000831113"/>
    </source>
</evidence>
<geneLocation type="plasmid" evidence="1 2">
    <name>unnamed4</name>
</geneLocation>
<evidence type="ECO:0000313" key="1">
    <source>
        <dbReference type="EMBL" id="UOG77602.1"/>
    </source>
</evidence>
<name>A0ABY4D5J3_9BACT</name>
<reference evidence="1 2" key="1">
    <citation type="submission" date="2022-03" db="EMBL/GenBank/DDBJ databases">
        <title>Hymenobactersp. isolated from the air.</title>
        <authorList>
            <person name="Won M."/>
            <person name="Kwon S.-W."/>
        </authorList>
    </citation>
    <scope>NUCLEOTIDE SEQUENCE [LARGE SCALE GENOMIC DNA]</scope>
    <source>
        <strain evidence="1 2">KACC 21982</strain>
        <plasmid evidence="1 2">unnamed4</plasmid>
    </source>
</reference>
<evidence type="ECO:0008006" key="3">
    <source>
        <dbReference type="Google" id="ProtNLM"/>
    </source>
</evidence>
<keyword evidence="2" id="KW-1185">Reference proteome</keyword>
<dbReference type="Proteomes" id="UP000831113">
    <property type="component" value="Plasmid unnamed4"/>
</dbReference>
<accession>A0ABY4D5J3</accession>
<keyword evidence="1" id="KW-0614">Plasmid</keyword>
<dbReference type="EMBL" id="CP094673">
    <property type="protein sequence ID" value="UOG77602.1"/>
    <property type="molecule type" value="Genomic_DNA"/>
</dbReference>
<dbReference type="InterPro" id="IPR016181">
    <property type="entry name" value="Acyl_CoA_acyltransferase"/>
</dbReference>
<dbReference type="SUPFAM" id="SSF55729">
    <property type="entry name" value="Acyl-CoA N-acyltransferases (Nat)"/>
    <property type="match status" value="1"/>
</dbReference>
<dbReference type="RefSeq" id="WP_243803466.1">
    <property type="nucleotide sequence ID" value="NZ_CP094673.1"/>
</dbReference>
<dbReference type="Gene3D" id="3.40.630.30">
    <property type="match status" value="1"/>
</dbReference>
<organism evidence="1 2">
    <name type="scientific">Hymenobacter tibetensis</name>
    <dbReference type="NCBI Taxonomy" id="497967"/>
    <lineage>
        <taxon>Bacteria</taxon>
        <taxon>Pseudomonadati</taxon>
        <taxon>Bacteroidota</taxon>
        <taxon>Cytophagia</taxon>
        <taxon>Cytophagales</taxon>
        <taxon>Hymenobacteraceae</taxon>
        <taxon>Hymenobacter</taxon>
    </lineage>
</organism>
<proteinExistence type="predicted"/>